<dbReference type="InterPro" id="IPR001251">
    <property type="entry name" value="CRAL-TRIO_dom"/>
</dbReference>
<dbReference type="Pfam" id="PF03765">
    <property type="entry name" value="CRAL_TRIO_N"/>
    <property type="match status" value="1"/>
</dbReference>
<dbReference type="CDD" id="cd00170">
    <property type="entry name" value="SEC14"/>
    <property type="match status" value="1"/>
</dbReference>
<dbReference type="Gene3D" id="1.10.8.20">
    <property type="entry name" value="N-terminal domain of phosphatidylinositol transfer protein sec14p"/>
    <property type="match status" value="1"/>
</dbReference>
<dbReference type="PANTHER" id="PTHR45657">
    <property type="entry name" value="CRAL-TRIO DOMAIN-CONTAINING PROTEIN YKL091C-RELATED"/>
    <property type="match status" value="1"/>
</dbReference>
<evidence type="ECO:0000256" key="4">
    <source>
        <dbReference type="ARBA" id="ARBA00038020"/>
    </source>
</evidence>
<dbReference type="Gene3D" id="3.40.525.10">
    <property type="entry name" value="CRAL-TRIO lipid binding domain"/>
    <property type="match status" value="1"/>
</dbReference>
<dbReference type="PANTHER" id="PTHR45657:SF5">
    <property type="entry name" value="PHOSPHATIDYLINOSITOL_PHOSPHATIDYLCHOLINE TRANSFER PROTEIN SFH6"/>
    <property type="match status" value="1"/>
</dbReference>
<dbReference type="ExpressionAtlas" id="A0A1D6GZQ4">
    <property type="expression patterns" value="baseline and differential"/>
</dbReference>
<feature type="region of interest" description="Disordered" evidence="5">
    <location>
        <begin position="358"/>
        <end position="378"/>
    </location>
</feature>
<reference evidence="6" key="1">
    <citation type="submission" date="2015-12" db="EMBL/GenBank/DDBJ databases">
        <title>Update maize B73 reference genome by single molecule sequencing technologies.</title>
        <authorList>
            <consortium name="Maize Genome Sequencing Project"/>
            <person name="Ware D."/>
        </authorList>
    </citation>
    <scope>NUCLEOTIDE SEQUENCE</scope>
    <source>
        <tissue evidence="6">Seedling</tissue>
    </source>
</reference>
<dbReference type="SUPFAM" id="SSF52087">
    <property type="entry name" value="CRAL/TRIO domain"/>
    <property type="match status" value="1"/>
</dbReference>
<dbReference type="InterPro" id="IPR051026">
    <property type="entry name" value="PI/PC_transfer"/>
</dbReference>
<dbReference type="PROSITE" id="PS50191">
    <property type="entry name" value="CRAL_TRIO"/>
    <property type="match status" value="1"/>
</dbReference>
<gene>
    <name evidence="6" type="ORF">ZEAMMB73_Zm00001d015174</name>
</gene>
<accession>A0A1D6GZQ4</accession>
<dbReference type="EMBL" id="CM000781">
    <property type="protein sequence ID" value="AQK68218.1"/>
    <property type="molecule type" value="Genomic_DNA"/>
</dbReference>
<dbReference type="SUPFAM" id="SSF46938">
    <property type="entry name" value="CRAL/TRIO N-terminal domain"/>
    <property type="match status" value="1"/>
</dbReference>
<protein>
    <submittedName>
        <fullName evidence="6">Phosphatidylinositol/phosphatidylcholine transfer protein SFH8</fullName>
    </submittedName>
</protein>
<dbReference type="GO" id="GO:0000139">
    <property type="term" value="C:Golgi membrane"/>
    <property type="evidence" value="ECO:0007669"/>
    <property type="project" value="UniProtKB-SubCell"/>
</dbReference>
<evidence type="ECO:0000313" key="6">
    <source>
        <dbReference type="EMBL" id="AQK68218.1"/>
    </source>
</evidence>
<dbReference type="InterPro" id="IPR011074">
    <property type="entry name" value="CRAL/TRIO_N_dom"/>
</dbReference>
<evidence type="ECO:0000256" key="2">
    <source>
        <dbReference type="ARBA" id="ARBA00004395"/>
    </source>
</evidence>
<dbReference type="GO" id="GO:0005886">
    <property type="term" value="C:plasma membrane"/>
    <property type="evidence" value="ECO:0007669"/>
    <property type="project" value="UniProtKB-SubCell"/>
</dbReference>
<dbReference type="AlphaFoldDB" id="A0A1D6GZQ4"/>
<organism evidence="6">
    <name type="scientific">Zea mays</name>
    <name type="common">Maize</name>
    <dbReference type="NCBI Taxonomy" id="4577"/>
    <lineage>
        <taxon>Eukaryota</taxon>
        <taxon>Viridiplantae</taxon>
        <taxon>Streptophyta</taxon>
        <taxon>Embryophyta</taxon>
        <taxon>Tracheophyta</taxon>
        <taxon>Spermatophyta</taxon>
        <taxon>Magnoliopsida</taxon>
        <taxon>Liliopsida</taxon>
        <taxon>Poales</taxon>
        <taxon>Poaceae</taxon>
        <taxon>PACMAD clade</taxon>
        <taxon>Panicoideae</taxon>
        <taxon>Andropogonodae</taxon>
        <taxon>Andropogoneae</taxon>
        <taxon>Tripsacinae</taxon>
        <taxon>Zea</taxon>
    </lineage>
</organism>
<dbReference type="InterPro" id="IPR036273">
    <property type="entry name" value="CRAL/TRIO_N_dom_sf"/>
</dbReference>
<keyword evidence="3" id="KW-0333">Golgi apparatus</keyword>
<evidence type="ECO:0000256" key="1">
    <source>
        <dbReference type="ARBA" id="ARBA00004202"/>
    </source>
</evidence>
<dbReference type="SMART" id="SM00516">
    <property type="entry name" value="SEC14"/>
    <property type="match status" value="1"/>
</dbReference>
<dbReference type="Pfam" id="PF00650">
    <property type="entry name" value="CRAL_TRIO"/>
    <property type="match status" value="1"/>
</dbReference>
<comment type="similarity">
    <text evidence="4">Belongs to the SFH family.</text>
</comment>
<proteinExistence type="inferred from homology"/>
<name>A0A1D6GZQ4_MAIZE</name>
<evidence type="ECO:0000256" key="5">
    <source>
        <dbReference type="SAM" id="MobiDB-lite"/>
    </source>
</evidence>
<dbReference type="InterPro" id="IPR036865">
    <property type="entry name" value="CRAL-TRIO_dom_sf"/>
</dbReference>
<comment type="subcellular location">
    <subcellularLocation>
        <location evidence="1">Cell membrane</location>
        <topology evidence="1">Peripheral membrane protein</topology>
    </subcellularLocation>
    <subcellularLocation>
        <location evidence="2">Golgi apparatus membrane</location>
        <topology evidence="2">Peripheral membrane protein</topology>
    </subcellularLocation>
</comment>
<evidence type="ECO:0000256" key="3">
    <source>
        <dbReference type="ARBA" id="ARBA00023034"/>
    </source>
</evidence>
<dbReference type="SMART" id="SM01100">
    <property type="entry name" value="CRAL_TRIO_N"/>
    <property type="match status" value="1"/>
</dbReference>
<sequence>MQVVPFKAWEAEVGSGRIRSRPAPVDAPMSGHLDRFARPCFEGRSSHDECRDHKSDFEVSEDEKKTRMGSLKKKAIDASTKIRHSLKKNRRKSGSRVLSVSIEDVRDLEELQAVEAFRQALLLDELLPARHDDYHMMLRFLKARKFDIDKAKQMWMDMLHWRREYGTDTILEDFEYTELDAVLQYYPHGYHGVDKEGRPVYIERLGKVDPSKLMNVTTMDRYVRYHVKEFERSFLIKFPACSVAAKRHIDSSTTILDVQGVGLKNFSKTARELIQRLQKIDNDNYPEVLGNKYQMNCRNSLVALVPVLNTEAALRLKRDHGRTQTYLRHIVQSGEVHCARQIVTISNGEEKIITYAKPKHHSMRGSDTSTAESGSEADDAISPKALRSYIQHPKLTPVREEVKIVRATSFSTRLPEYDVPVVDKAVDATWRREQPRKIPFMPQDADSSVKTMSRPSDSSWDKIVATLMACLMAIVMLVRSVKDLVTRRLPYKGGSEEIHSTLYPDPIQKEEFRPPSPIPGFAEADLFAVVLQRLGELEEKVQMLQEKPSEMPCEKEELLNAAVRRVDALEAELIVTKKALHEALIRQEELLAYIDRKEIAKAQFSGLASSCRERRKQCFATRTRREILLLPQRRCQRWRLRCNQRSPSFS</sequence>